<dbReference type="GO" id="GO:0009421">
    <property type="term" value="C:bacterial-type flagellum filament cap"/>
    <property type="evidence" value="ECO:0007669"/>
    <property type="project" value="InterPro"/>
</dbReference>
<dbReference type="PANTHER" id="PTHR30288">
    <property type="entry name" value="FLAGELLAR CAP/ASSEMBLY PROTEIN FLID"/>
    <property type="match status" value="1"/>
</dbReference>
<dbReference type="PANTHER" id="PTHR30288:SF0">
    <property type="entry name" value="FLAGELLAR HOOK-ASSOCIATED PROTEIN 2"/>
    <property type="match status" value="1"/>
</dbReference>
<evidence type="ECO:0000256" key="4">
    <source>
        <dbReference type="ARBA" id="ARBA00023143"/>
    </source>
</evidence>
<comment type="caution">
    <text evidence="8">The sequence shown here is derived from an EMBL/GenBank/DDBJ whole genome shotgun (WGS) entry which is preliminary data.</text>
</comment>
<keyword evidence="4 5" id="KW-0975">Bacterial flagellum</keyword>
<reference evidence="8" key="1">
    <citation type="journal article" date="2014" name="Int. J. Syst. Evol. Microbiol.">
        <title>Complete genome sequence of Corynebacterium casei LMG S-19264T (=DSM 44701T), isolated from a smear-ripened cheese.</title>
        <authorList>
            <consortium name="US DOE Joint Genome Institute (JGI-PGF)"/>
            <person name="Walter F."/>
            <person name="Albersmeier A."/>
            <person name="Kalinowski J."/>
            <person name="Ruckert C."/>
        </authorList>
    </citation>
    <scope>NUCLEOTIDE SEQUENCE</scope>
    <source>
        <strain evidence="8">CGMCC 1.12360</strain>
    </source>
</reference>
<dbReference type="Pfam" id="PF07195">
    <property type="entry name" value="FliD_C"/>
    <property type="match status" value="1"/>
</dbReference>
<keyword evidence="8" id="KW-0282">Flagellum</keyword>
<comment type="subcellular location">
    <subcellularLocation>
        <location evidence="5">Secreted</location>
    </subcellularLocation>
    <subcellularLocation>
        <location evidence="5">Bacterial flagellum</location>
    </subcellularLocation>
</comment>
<dbReference type="GO" id="GO:0071973">
    <property type="term" value="P:bacterial-type flagellum-dependent cell motility"/>
    <property type="evidence" value="ECO:0007669"/>
    <property type="project" value="TreeGrafter"/>
</dbReference>
<protein>
    <recommendedName>
        <fullName evidence="5">Flagellar hook-associated protein 2</fullName>
        <shortName evidence="5">HAP2</shortName>
    </recommendedName>
    <alternativeName>
        <fullName evidence="5">Flagellar cap protein</fullName>
    </alternativeName>
</protein>
<comment type="subunit">
    <text evidence="2 5">Homopentamer.</text>
</comment>
<dbReference type="InterPro" id="IPR003481">
    <property type="entry name" value="FliD_N"/>
</dbReference>
<dbReference type="InterPro" id="IPR010809">
    <property type="entry name" value="FliD_C"/>
</dbReference>
<dbReference type="Pfam" id="PF02465">
    <property type="entry name" value="FliD_N"/>
    <property type="match status" value="1"/>
</dbReference>
<dbReference type="RefSeq" id="WP_308421556.1">
    <property type="nucleotide sequence ID" value="NZ_BMEV01000023.1"/>
</dbReference>
<comment type="function">
    <text evidence="5">Required for morphogenesis and for the elongation of the flagellar filament by facilitating polymerization of the flagellin monomers at the tip of growing filament. Forms a capping structure, which prevents flagellin subunits (transported through the central channel of the flagellum) from leaking out without polymerization at the distal end.</text>
</comment>
<dbReference type="GO" id="GO:0007155">
    <property type="term" value="P:cell adhesion"/>
    <property type="evidence" value="ECO:0007669"/>
    <property type="project" value="InterPro"/>
</dbReference>
<dbReference type="GO" id="GO:0005576">
    <property type="term" value="C:extracellular region"/>
    <property type="evidence" value="ECO:0007669"/>
    <property type="project" value="UniProtKB-SubCell"/>
</dbReference>
<evidence type="ECO:0000259" key="6">
    <source>
        <dbReference type="Pfam" id="PF02465"/>
    </source>
</evidence>
<keyword evidence="9" id="KW-1185">Reference proteome</keyword>
<evidence type="ECO:0000313" key="8">
    <source>
        <dbReference type="EMBL" id="GGH75435.1"/>
    </source>
</evidence>
<feature type="domain" description="Flagellar hook-associated protein 2 N-terminal" evidence="6">
    <location>
        <begin position="10"/>
        <end position="106"/>
    </location>
</feature>
<organism evidence="8 9">
    <name type="scientific">Compostibacillus humi</name>
    <dbReference type="NCBI Taxonomy" id="1245525"/>
    <lineage>
        <taxon>Bacteria</taxon>
        <taxon>Bacillati</taxon>
        <taxon>Bacillota</taxon>
        <taxon>Bacilli</taxon>
        <taxon>Bacillales</taxon>
        <taxon>Bacillaceae</taxon>
        <taxon>Compostibacillus</taxon>
    </lineage>
</organism>
<sequence length="507" mass="58238">MTMRVGGLASGIDTENIIKELMQAERIPLDKMEQDRTMLEWQRDLFREINKKVKELDDFIADTMRLRRTYTAKTVSSSNETVVTATGSATASEGTISIKVNKLATSAMNISTGEVDKNIDLSAYYGEDIYFYTYNENYKKGDPEENPHYNDEFLTHKITIDDGDTLEDVLRKITNHDSPVRAFYDENSKKVVLETTRTGNYNTKTGQDYFNGAEIGFKENSFFTNVLNMDLANEKGGTDAEFVYNEHLTLSSKDNQYTLNGITYQFKQVSEQAVTLTVSNDIDAAVDKIKEFVEKYNELIDLLNGTQLEKRYRDFPPLTEAQKKEMEEREIELWEEKAKSGILRGDTIISSALTNLRQNLFQKVESGGAFNLISDIGLNTTKNYLDGGKLELDEEKLRTALREDPDSVYTFFSNNVEGTGRGFMNRVEDTLENIHKRINERAGRSYDADTNYTIGRRIKELNNRMDAFEDRLRQIENRYWRQFSAMEKAISVMNNQSMMIMSNFFGQ</sequence>
<evidence type="ECO:0000256" key="2">
    <source>
        <dbReference type="ARBA" id="ARBA00011255"/>
    </source>
</evidence>
<reference evidence="8" key="2">
    <citation type="submission" date="2020-09" db="EMBL/GenBank/DDBJ databases">
        <authorList>
            <person name="Sun Q."/>
            <person name="Zhou Y."/>
        </authorList>
    </citation>
    <scope>NUCLEOTIDE SEQUENCE</scope>
    <source>
        <strain evidence="8">CGMCC 1.12360</strain>
    </source>
</reference>
<gene>
    <name evidence="8" type="primary">fliD</name>
    <name evidence="8" type="ORF">GCM10010978_15300</name>
</gene>
<keyword evidence="3" id="KW-0175">Coiled coil</keyword>
<dbReference type="InterPro" id="IPR040026">
    <property type="entry name" value="FliD"/>
</dbReference>
<name>A0A8J2ZTB6_9BACI</name>
<evidence type="ECO:0000256" key="1">
    <source>
        <dbReference type="ARBA" id="ARBA00009764"/>
    </source>
</evidence>
<dbReference type="NCBIfam" id="NF005833">
    <property type="entry name" value="PRK07737.1"/>
    <property type="match status" value="1"/>
</dbReference>
<dbReference type="AlphaFoldDB" id="A0A8J2ZTB6"/>
<comment type="similarity">
    <text evidence="1 5">Belongs to the FliD family.</text>
</comment>
<keyword evidence="5" id="KW-0964">Secreted</keyword>
<evidence type="ECO:0000313" key="9">
    <source>
        <dbReference type="Proteomes" id="UP000602050"/>
    </source>
</evidence>
<dbReference type="EMBL" id="BMEV01000023">
    <property type="protein sequence ID" value="GGH75435.1"/>
    <property type="molecule type" value="Genomic_DNA"/>
</dbReference>
<accession>A0A8J2ZTB6</accession>
<evidence type="ECO:0000256" key="3">
    <source>
        <dbReference type="ARBA" id="ARBA00023054"/>
    </source>
</evidence>
<evidence type="ECO:0000259" key="7">
    <source>
        <dbReference type="Pfam" id="PF07195"/>
    </source>
</evidence>
<dbReference type="Proteomes" id="UP000602050">
    <property type="component" value="Unassembled WGS sequence"/>
</dbReference>
<evidence type="ECO:0000256" key="5">
    <source>
        <dbReference type="RuleBase" id="RU362066"/>
    </source>
</evidence>
<dbReference type="GO" id="GO:0009424">
    <property type="term" value="C:bacterial-type flagellum hook"/>
    <property type="evidence" value="ECO:0007669"/>
    <property type="project" value="UniProtKB-UniRule"/>
</dbReference>
<feature type="domain" description="Flagellar hook-associated protein 2 C-terminal" evidence="7">
    <location>
        <begin position="237"/>
        <end position="495"/>
    </location>
</feature>
<keyword evidence="8" id="KW-0969">Cilium</keyword>
<proteinExistence type="inferred from homology"/>
<keyword evidence="8" id="KW-0966">Cell projection</keyword>